<dbReference type="AlphaFoldDB" id="A0A839SLB0"/>
<comment type="caution">
    <text evidence="1">The sequence shown here is derived from an EMBL/GenBank/DDBJ whole genome shotgun (WGS) entry which is preliminary data.</text>
</comment>
<name>A0A839SLB0_9SPHI</name>
<protein>
    <submittedName>
        <fullName evidence="1">Uncharacterized protein</fullName>
    </submittedName>
</protein>
<sequence length="78" mass="8689">MKVTCLTHRGQILVEDNNSYLYRAAGTEPIRNAIALMLLRLLRTDGTLFVYCLFSTNILHLTAQRSAYKVGSLCAAGR</sequence>
<proteinExistence type="predicted"/>
<evidence type="ECO:0000313" key="1">
    <source>
        <dbReference type="EMBL" id="MBB3058024.1"/>
    </source>
</evidence>
<keyword evidence="2" id="KW-1185">Reference proteome</keyword>
<dbReference type="EMBL" id="JACHWX010000017">
    <property type="protein sequence ID" value="MBB3058024.1"/>
    <property type="molecule type" value="Genomic_DNA"/>
</dbReference>
<accession>A0A839SLB0</accession>
<gene>
    <name evidence="1" type="ORF">FHS11_004470</name>
</gene>
<dbReference type="Proteomes" id="UP000539265">
    <property type="component" value="Unassembled WGS sequence"/>
</dbReference>
<dbReference type="RefSeq" id="WP_157750366.1">
    <property type="nucleotide sequence ID" value="NZ_AP017313.1"/>
</dbReference>
<reference evidence="1" key="1">
    <citation type="submission" date="2020-08" db="EMBL/GenBank/DDBJ databases">
        <title>Genomic Encyclopedia of Type Strains, Phase III (KMG-III): the genomes of soil and plant-associated and newly described type strains.</title>
        <authorList>
            <person name="Whitman W."/>
        </authorList>
    </citation>
    <scope>NUCLEOTIDE SEQUENCE [LARGE SCALE GENOMIC DNA]</scope>
    <source>
        <strain evidence="1">CECT 8628</strain>
    </source>
</reference>
<organism evidence="1 2">
    <name type="scientific">Mucilaginibacter gotjawali</name>
    <dbReference type="NCBI Taxonomy" id="1550579"/>
    <lineage>
        <taxon>Bacteria</taxon>
        <taxon>Pseudomonadati</taxon>
        <taxon>Bacteroidota</taxon>
        <taxon>Sphingobacteriia</taxon>
        <taxon>Sphingobacteriales</taxon>
        <taxon>Sphingobacteriaceae</taxon>
        <taxon>Mucilaginibacter</taxon>
    </lineage>
</organism>
<evidence type="ECO:0000313" key="2">
    <source>
        <dbReference type="Proteomes" id="UP000539265"/>
    </source>
</evidence>